<dbReference type="NCBIfam" id="TIGR00222">
    <property type="entry name" value="panB"/>
    <property type="match status" value="1"/>
</dbReference>
<evidence type="ECO:0000256" key="8">
    <source>
        <dbReference type="PIRSR" id="PIRSR000388-1"/>
    </source>
</evidence>
<feature type="binding site" evidence="7 9">
    <location>
        <position position="95"/>
    </location>
    <ligand>
        <name>3-methyl-2-oxobutanoate</name>
        <dbReference type="ChEBI" id="CHEBI:11851"/>
    </ligand>
</feature>
<evidence type="ECO:0000256" key="3">
    <source>
        <dbReference type="ARBA" id="ARBA00011424"/>
    </source>
</evidence>
<evidence type="ECO:0000313" key="12">
    <source>
        <dbReference type="Proteomes" id="UP000319383"/>
    </source>
</evidence>
<dbReference type="GO" id="GO:0000287">
    <property type="term" value="F:magnesium ion binding"/>
    <property type="evidence" value="ECO:0007669"/>
    <property type="project" value="TreeGrafter"/>
</dbReference>
<feature type="binding site" evidence="7 10">
    <location>
        <position position="95"/>
    </location>
    <ligand>
        <name>Mg(2+)</name>
        <dbReference type="ChEBI" id="CHEBI:18420"/>
    </ligand>
</feature>
<comment type="subcellular location">
    <subcellularLocation>
        <location evidence="7">Cytoplasm</location>
    </subcellularLocation>
</comment>
<dbReference type="UniPathway" id="UPA00028">
    <property type="reaction ID" value="UER00003"/>
</dbReference>
<dbReference type="KEGG" id="sdyn:Mal52_51500"/>
<dbReference type="EC" id="2.1.2.11" evidence="7"/>
<dbReference type="OrthoDB" id="9781789at2"/>
<comment type="function">
    <text evidence="6 7">Catalyzes the reversible reaction in which hydroxymethyl group from 5,10-methylenetetrahydrofolate is transferred onto alpha-ketoisovalerate to form ketopantoate.</text>
</comment>
<feature type="binding site" evidence="7 9">
    <location>
        <position position="125"/>
    </location>
    <ligand>
        <name>3-methyl-2-oxobutanoate</name>
        <dbReference type="ChEBI" id="CHEBI:11851"/>
    </ligand>
</feature>
<keyword evidence="12" id="KW-1185">Reference proteome</keyword>
<dbReference type="GO" id="GO:0008168">
    <property type="term" value="F:methyltransferase activity"/>
    <property type="evidence" value="ECO:0007669"/>
    <property type="project" value="UniProtKB-KW"/>
</dbReference>
<evidence type="ECO:0000256" key="6">
    <source>
        <dbReference type="ARBA" id="ARBA00056497"/>
    </source>
</evidence>
<feature type="binding site" evidence="7 9">
    <location>
        <begin position="56"/>
        <end position="57"/>
    </location>
    <ligand>
        <name>3-methyl-2-oxobutanoate</name>
        <dbReference type="ChEBI" id="CHEBI:11851"/>
    </ligand>
</feature>
<reference evidence="11 12" key="1">
    <citation type="submission" date="2019-02" db="EMBL/GenBank/DDBJ databases">
        <title>Deep-cultivation of Planctomycetes and their phenomic and genomic characterization uncovers novel biology.</title>
        <authorList>
            <person name="Wiegand S."/>
            <person name="Jogler M."/>
            <person name="Boedeker C."/>
            <person name="Pinto D."/>
            <person name="Vollmers J."/>
            <person name="Rivas-Marin E."/>
            <person name="Kohn T."/>
            <person name="Peeters S.H."/>
            <person name="Heuer A."/>
            <person name="Rast P."/>
            <person name="Oberbeckmann S."/>
            <person name="Bunk B."/>
            <person name="Jeske O."/>
            <person name="Meyerdierks A."/>
            <person name="Storesund J.E."/>
            <person name="Kallscheuer N."/>
            <person name="Luecker S."/>
            <person name="Lage O.M."/>
            <person name="Pohl T."/>
            <person name="Merkel B.J."/>
            <person name="Hornburger P."/>
            <person name="Mueller R.-W."/>
            <person name="Bruemmer F."/>
            <person name="Labrenz M."/>
            <person name="Spormann A.M."/>
            <person name="Op den Camp H."/>
            <person name="Overmann J."/>
            <person name="Amann R."/>
            <person name="Jetten M.S.M."/>
            <person name="Mascher T."/>
            <person name="Medema M.H."/>
            <person name="Devos D.P."/>
            <person name="Kaster A.-K."/>
            <person name="Ovreas L."/>
            <person name="Rohde M."/>
            <person name="Galperin M.Y."/>
            <person name="Jogler C."/>
        </authorList>
    </citation>
    <scope>NUCLEOTIDE SEQUENCE [LARGE SCALE GENOMIC DNA]</scope>
    <source>
        <strain evidence="11 12">Mal52</strain>
    </source>
</reference>
<evidence type="ECO:0000256" key="1">
    <source>
        <dbReference type="ARBA" id="ARBA00005033"/>
    </source>
</evidence>
<keyword evidence="4 7" id="KW-0566">Pantothenate biosynthesis</keyword>
<dbReference type="PANTHER" id="PTHR20881:SF0">
    <property type="entry name" value="3-METHYL-2-OXOBUTANOATE HYDROXYMETHYLTRANSFERASE"/>
    <property type="match status" value="1"/>
</dbReference>
<dbReference type="CDD" id="cd06557">
    <property type="entry name" value="KPHMT-like"/>
    <property type="match status" value="1"/>
</dbReference>
<dbReference type="NCBIfam" id="NF001452">
    <property type="entry name" value="PRK00311.1"/>
    <property type="match status" value="1"/>
</dbReference>
<dbReference type="Proteomes" id="UP000319383">
    <property type="component" value="Chromosome"/>
</dbReference>
<dbReference type="GO" id="GO:0015940">
    <property type="term" value="P:pantothenate biosynthetic process"/>
    <property type="evidence" value="ECO:0007669"/>
    <property type="project" value="UniProtKB-UniRule"/>
</dbReference>
<keyword evidence="7 10" id="KW-0460">Magnesium</keyword>
<evidence type="ECO:0000256" key="4">
    <source>
        <dbReference type="ARBA" id="ARBA00022655"/>
    </source>
</evidence>
<evidence type="ECO:0000256" key="7">
    <source>
        <dbReference type="HAMAP-Rule" id="MF_00156"/>
    </source>
</evidence>
<dbReference type="PIRSF" id="PIRSF000388">
    <property type="entry name" value="Pantoate_hydroxy_MeTrfase"/>
    <property type="match status" value="1"/>
</dbReference>
<evidence type="ECO:0000256" key="2">
    <source>
        <dbReference type="ARBA" id="ARBA00008676"/>
    </source>
</evidence>
<comment type="catalytic activity">
    <reaction evidence="7">
        <text>(6R)-5,10-methylene-5,6,7,8-tetrahydrofolate + 3-methyl-2-oxobutanoate + H2O = 2-dehydropantoate + (6S)-5,6,7,8-tetrahydrofolate</text>
        <dbReference type="Rhea" id="RHEA:11824"/>
        <dbReference type="ChEBI" id="CHEBI:11561"/>
        <dbReference type="ChEBI" id="CHEBI:11851"/>
        <dbReference type="ChEBI" id="CHEBI:15377"/>
        <dbReference type="ChEBI" id="CHEBI:15636"/>
        <dbReference type="ChEBI" id="CHEBI:57453"/>
        <dbReference type="EC" id="2.1.2.11"/>
    </reaction>
</comment>
<evidence type="ECO:0000313" key="11">
    <source>
        <dbReference type="EMBL" id="QDU46628.1"/>
    </source>
</evidence>
<dbReference type="GO" id="GO:0003864">
    <property type="term" value="F:3-methyl-2-oxobutanoate hydroxymethyltransferase activity"/>
    <property type="evidence" value="ECO:0007669"/>
    <property type="project" value="UniProtKB-UniRule"/>
</dbReference>
<dbReference type="SUPFAM" id="SSF51621">
    <property type="entry name" value="Phosphoenolpyruvate/pyruvate domain"/>
    <property type="match status" value="1"/>
</dbReference>
<keyword evidence="7 10" id="KW-0479">Metal-binding</keyword>
<proteinExistence type="inferred from homology"/>
<dbReference type="RefSeq" id="WP_145379122.1">
    <property type="nucleotide sequence ID" value="NZ_CP036270.1"/>
</dbReference>
<feature type="binding site" evidence="7 10">
    <location>
        <position position="56"/>
    </location>
    <ligand>
        <name>Mg(2+)</name>
        <dbReference type="ChEBI" id="CHEBI:18420"/>
    </ligand>
</feature>
<dbReference type="Gene3D" id="3.20.20.60">
    <property type="entry name" value="Phosphoenolpyruvate-binding domains"/>
    <property type="match status" value="1"/>
</dbReference>
<evidence type="ECO:0000256" key="9">
    <source>
        <dbReference type="PIRSR" id="PIRSR000388-2"/>
    </source>
</evidence>
<evidence type="ECO:0000256" key="5">
    <source>
        <dbReference type="ARBA" id="ARBA00022679"/>
    </source>
</evidence>
<feature type="active site" description="Proton acceptor" evidence="7 8">
    <location>
        <position position="190"/>
    </location>
</feature>
<feature type="binding site" evidence="7 10">
    <location>
        <position position="127"/>
    </location>
    <ligand>
        <name>Mg(2+)</name>
        <dbReference type="ChEBI" id="CHEBI:18420"/>
    </ligand>
</feature>
<comment type="subunit">
    <text evidence="3 7">Homodecamer; pentamer of dimers.</text>
</comment>
<dbReference type="AlphaFoldDB" id="A0A517ZVX2"/>
<comment type="cofactor">
    <cofactor evidence="7 10">
        <name>Mg(2+)</name>
        <dbReference type="ChEBI" id="CHEBI:18420"/>
    </cofactor>
    <text evidence="7 10">Binds 1 Mg(2+) ion per subunit.</text>
</comment>
<comment type="similarity">
    <text evidence="2 7">Belongs to the PanB family.</text>
</comment>
<dbReference type="GO" id="GO:0032259">
    <property type="term" value="P:methylation"/>
    <property type="evidence" value="ECO:0007669"/>
    <property type="project" value="UniProtKB-KW"/>
</dbReference>
<dbReference type="FunFam" id="3.20.20.60:FF:000003">
    <property type="entry name" value="3-methyl-2-oxobutanoate hydroxymethyltransferase"/>
    <property type="match status" value="1"/>
</dbReference>
<protein>
    <recommendedName>
        <fullName evidence="7">3-methyl-2-oxobutanoate hydroxymethyltransferase</fullName>
        <ecNumber evidence="7">2.1.2.11</ecNumber>
    </recommendedName>
    <alternativeName>
        <fullName evidence="7">Ketopantoate hydroxymethyltransferase</fullName>
        <shortName evidence="7">KPHMT</shortName>
    </alternativeName>
</protein>
<dbReference type="InterPro" id="IPR003700">
    <property type="entry name" value="Pantoate_hydroxy_MeTrfase"/>
</dbReference>
<dbReference type="InterPro" id="IPR015813">
    <property type="entry name" value="Pyrv/PenolPyrv_kinase-like_dom"/>
</dbReference>
<gene>
    <name evidence="7 11" type="primary">panB</name>
    <name evidence="11" type="ORF">Mal52_51500</name>
</gene>
<comment type="pathway">
    <text evidence="1 7">Cofactor biosynthesis; (R)-pantothenate biosynthesis; (R)-pantoate from 3-methyl-2-oxobutanoate: step 1/2.</text>
</comment>
<dbReference type="GO" id="GO:0005737">
    <property type="term" value="C:cytoplasm"/>
    <property type="evidence" value="ECO:0007669"/>
    <property type="project" value="UniProtKB-SubCell"/>
</dbReference>
<dbReference type="EMBL" id="CP036276">
    <property type="protein sequence ID" value="QDU46628.1"/>
    <property type="molecule type" value="Genomic_DNA"/>
</dbReference>
<keyword evidence="5 7" id="KW-0808">Transferase</keyword>
<organism evidence="11 12">
    <name type="scientific">Symmachiella dynata</name>
    <dbReference type="NCBI Taxonomy" id="2527995"/>
    <lineage>
        <taxon>Bacteria</taxon>
        <taxon>Pseudomonadati</taxon>
        <taxon>Planctomycetota</taxon>
        <taxon>Planctomycetia</taxon>
        <taxon>Planctomycetales</taxon>
        <taxon>Planctomycetaceae</taxon>
        <taxon>Symmachiella</taxon>
    </lineage>
</organism>
<name>A0A517ZVX2_9PLAN</name>
<dbReference type="Pfam" id="PF02548">
    <property type="entry name" value="Pantoate_transf"/>
    <property type="match status" value="1"/>
</dbReference>
<keyword evidence="7" id="KW-0963">Cytoplasm</keyword>
<dbReference type="HAMAP" id="MF_00156">
    <property type="entry name" value="PanB"/>
    <property type="match status" value="1"/>
</dbReference>
<evidence type="ECO:0000256" key="10">
    <source>
        <dbReference type="PIRSR" id="PIRSR000388-3"/>
    </source>
</evidence>
<accession>A0A517ZVX2</accession>
<dbReference type="InterPro" id="IPR040442">
    <property type="entry name" value="Pyrv_kinase-like_dom_sf"/>
</dbReference>
<sequence length="274" mass="29352">MTTDADNGGQPASPWTVPQFSAAKQQGRKLTVLTAYDFTWAQLLDEIGIDAILVGDTLGMVVQGRNSTLRVTVDQMIYHAEMVVRAVKQALVIVDMPFMSFHVSPEQAMENAGRLIKETGAAAVKLEGGVNQAGTIAKLTGADVPVMAHVGLKPQSVLSIGGYKVQRAKQPLLDDALAAQEAGAFAIVLECVPREIAAEITATLTIPTIGIGAGPDCDGQVLVTNDMLGLTPGFTPKFLKKYADLRNTVETSVRNYIQETRDNSFPDDSHSFHE</sequence>
<keyword evidence="11" id="KW-0489">Methyltransferase</keyword>
<dbReference type="PANTHER" id="PTHR20881">
    <property type="entry name" value="3-METHYL-2-OXOBUTANOATE HYDROXYMETHYLTRANSFERASE"/>
    <property type="match status" value="1"/>
</dbReference>